<dbReference type="AlphaFoldDB" id="A0A6A6H5H4"/>
<organism evidence="2 3">
    <name type="scientific">Viridothelium virens</name>
    <name type="common">Speckled blister lichen</name>
    <name type="synonym">Trypethelium virens</name>
    <dbReference type="NCBI Taxonomy" id="1048519"/>
    <lineage>
        <taxon>Eukaryota</taxon>
        <taxon>Fungi</taxon>
        <taxon>Dikarya</taxon>
        <taxon>Ascomycota</taxon>
        <taxon>Pezizomycotina</taxon>
        <taxon>Dothideomycetes</taxon>
        <taxon>Dothideomycetes incertae sedis</taxon>
        <taxon>Trypetheliales</taxon>
        <taxon>Trypetheliaceae</taxon>
        <taxon>Viridothelium</taxon>
    </lineage>
</organism>
<protein>
    <recommendedName>
        <fullName evidence="4">Secreted protein</fullName>
    </recommendedName>
</protein>
<sequence>MSLRSVFDIAYLALHVVQCTICSFYPTPVPSIRLLHCVELGLGFATTYACHAETHFSTQNFAAWILIMDREYQQTITPGCTPYNYRCSLGMN</sequence>
<feature type="chain" id="PRO_5025617349" description="Secreted protein" evidence="1">
    <location>
        <begin position="20"/>
        <end position="92"/>
    </location>
</feature>
<proteinExistence type="predicted"/>
<keyword evidence="3" id="KW-1185">Reference proteome</keyword>
<name>A0A6A6H5H4_VIRVR</name>
<evidence type="ECO:0000313" key="2">
    <source>
        <dbReference type="EMBL" id="KAF2233346.1"/>
    </source>
</evidence>
<keyword evidence="1" id="KW-0732">Signal</keyword>
<feature type="signal peptide" evidence="1">
    <location>
        <begin position="1"/>
        <end position="19"/>
    </location>
</feature>
<dbReference type="Proteomes" id="UP000800092">
    <property type="component" value="Unassembled WGS sequence"/>
</dbReference>
<reference evidence="2" key="1">
    <citation type="journal article" date="2020" name="Stud. Mycol.">
        <title>101 Dothideomycetes genomes: a test case for predicting lifestyles and emergence of pathogens.</title>
        <authorList>
            <person name="Haridas S."/>
            <person name="Albert R."/>
            <person name="Binder M."/>
            <person name="Bloem J."/>
            <person name="Labutti K."/>
            <person name="Salamov A."/>
            <person name="Andreopoulos B."/>
            <person name="Baker S."/>
            <person name="Barry K."/>
            <person name="Bills G."/>
            <person name="Bluhm B."/>
            <person name="Cannon C."/>
            <person name="Castanera R."/>
            <person name="Culley D."/>
            <person name="Daum C."/>
            <person name="Ezra D."/>
            <person name="Gonzalez J."/>
            <person name="Henrissat B."/>
            <person name="Kuo A."/>
            <person name="Liang C."/>
            <person name="Lipzen A."/>
            <person name="Lutzoni F."/>
            <person name="Magnuson J."/>
            <person name="Mondo S."/>
            <person name="Nolan M."/>
            <person name="Ohm R."/>
            <person name="Pangilinan J."/>
            <person name="Park H.-J."/>
            <person name="Ramirez L."/>
            <person name="Alfaro M."/>
            <person name="Sun H."/>
            <person name="Tritt A."/>
            <person name="Yoshinaga Y."/>
            <person name="Zwiers L.-H."/>
            <person name="Turgeon B."/>
            <person name="Goodwin S."/>
            <person name="Spatafora J."/>
            <person name="Crous P."/>
            <person name="Grigoriev I."/>
        </authorList>
    </citation>
    <scope>NUCLEOTIDE SEQUENCE</scope>
    <source>
        <strain evidence="2">Tuck. ex Michener</strain>
    </source>
</reference>
<gene>
    <name evidence="2" type="ORF">EV356DRAFT_503670</name>
</gene>
<evidence type="ECO:0000256" key="1">
    <source>
        <dbReference type="SAM" id="SignalP"/>
    </source>
</evidence>
<evidence type="ECO:0008006" key="4">
    <source>
        <dbReference type="Google" id="ProtNLM"/>
    </source>
</evidence>
<accession>A0A6A6H5H4</accession>
<evidence type="ECO:0000313" key="3">
    <source>
        <dbReference type="Proteomes" id="UP000800092"/>
    </source>
</evidence>
<dbReference type="EMBL" id="ML991807">
    <property type="protein sequence ID" value="KAF2233346.1"/>
    <property type="molecule type" value="Genomic_DNA"/>
</dbReference>